<protein>
    <submittedName>
        <fullName evidence="1">Uncharacterized protein</fullName>
    </submittedName>
</protein>
<organism evidence="1 2">
    <name type="scientific">Paenibacillus cellulosilyticus</name>
    <dbReference type="NCBI Taxonomy" id="375489"/>
    <lineage>
        <taxon>Bacteria</taxon>
        <taxon>Bacillati</taxon>
        <taxon>Bacillota</taxon>
        <taxon>Bacilli</taxon>
        <taxon>Bacillales</taxon>
        <taxon>Paenibacillaceae</taxon>
        <taxon>Paenibacillus</taxon>
    </lineage>
</organism>
<comment type="caution">
    <text evidence="1">The sequence shown here is derived from an EMBL/GenBank/DDBJ whole genome shotgun (WGS) entry which is preliminary data.</text>
</comment>
<dbReference type="OrthoDB" id="2528990at2"/>
<evidence type="ECO:0000313" key="2">
    <source>
        <dbReference type="Proteomes" id="UP000246635"/>
    </source>
</evidence>
<dbReference type="Proteomes" id="UP000246635">
    <property type="component" value="Unassembled WGS sequence"/>
</dbReference>
<name>A0A2V2YV88_9BACL</name>
<reference evidence="1 2" key="1">
    <citation type="submission" date="2018-05" db="EMBL/GenBank/DDBJ databases">
        <title>Genomic Encyclopedia of Type Strains, Phase III (KMG-III): the genomes of soil and plant-associated and newly described type strains.</title>
        <authorList>
            <person name="Whitman W."/>
        </authorList>
    </citation>
    <scope>NUCLEOTIDE SEQUENCE [LARGE SCALE GENOMIC DNA]</scope>
    <source>
        <strain evidence="1 2">CECT 5696</strain>
    </source>
</reference>
<dbReference type="AlphaFoldDB" id="A0A2V2YV88"/>
<evidence type="ECO:0000313" key="1">
    <source>
        <dbReference type="EMBL" id="PWW04887.1"/>
    </source>
</evidence>
<keyword evidence="2" id="KW-1185">Reference proteome</keyword>
<accession>A0A2V2YV88</accession>
<sequence length="314" mass="36658">MGQRANLIILQNNRYELYYSHWCANTLPHDLFWGEQYAIPYIRMQTRVNESDWLDDVWAEGGVVVDLDQKTMLLYGGEDIVYDIPLRNLFLRLMSAMWKGWVIKWAFEGIATMADYVGYPRENVVAPRKEDSVDCSIAPPEEKSWTDLIVSVKFSAEEMLIFPVSGEVEPCLLNGEGLISRIDKVYGYRTLHTAEWSKRFPAGGLHIDRTEKRLAYWDSYVRVRNNTRIQSRWPGWEIVNFESDYESHAQLTEGRLHFHIADERHLLKEIETILLREPSNPLDRIVNPNAFHFNGFELPKVVKEELLTYAISQL</sequence>
<dbReference type="EMBL" id="QGTQ01000006">
    <property type="protein sequence ID" value="PWW04887.1"/>
    <property type="molecule type" value="Genomic_DNA"/>
</dbReference>
<proteinExistence type="predicted"/>
<gene>
    <name evidence="1" type="ORF">DFQ01_106172</name>
</gene>
<dbReference type="RefSeq" id="WP_110043988.1">
    <property type="nucleotide sequence ID" value="NZ_CP054612.1"/>
</dbReference>